<organism evidence="1 2">
    <name type="scientific">Crossiella cryophila</name>
    <dbReference type="NCBI Taxonomy" id="43355"/>
    <lineage>
        <taxon>Bacteria</taxon>
        <taxon>Bacillati</taxon>
        <taxon>Actinomycetota</taxon>
        <taxon>Actinomycetes</taxon>
        <taxon>Pseudonocardiales</taxon>
        <taxon>Pseudonocardiaceae</taxon>
        <taxon>Crossiella</taxon>
    </lineage>
</organism>
<name>A0A7W7FSQ4_9PSEU</name>
<dbReference type="EMBL" id="JACHMH010000001">
    <property type="protein sequence ID" value="MBB4676432.1"/>
    <property type="molecule type" value="Genomic_DNA"/>
</dbReference>
<evidence type="ECO:0000313" key="2">
    <source>
        <dbReference type="Proteomes" id="UP000533598"/>
    </source>
</evidence>
<accession>A0A7W7FSQ4</accession>
<sequence>MTTTLVPVRLDRLAAMFPHQVARTSELYRLGVPGKLVSSWREALPGVVLLTGNRPTRAGFLRAALRYAEPNAVITGYDALQLHGIPIPGLDGTVHLLVPFANPRLTPVPSLHVDRLRVLPKWTMSRGFPVASVARATLDAARRTRGPTELDTLLRLACAHGGVSPAELSTELAESPQRGRPAVREALDKLPRNVVDIQQARAKRILTVAGLPRPTWDRRITSDGRQLLGTANVWWDEVGLAWIWLENRRPDGPDPLANAGVHVVRTPMGRLAEAPEALAEELRMAYSLARLSPRPGVIAS</sequence>
<dbReference type="Proteomes" id="UP000533598">
    <property type="component" value="Unassembled WGS sequence"/>
</dbReference>
<reference evidence="1 2" key="1">
    <citation type="submission" date="2020-08" db="EMBL/GenBank/DDBJ databases">
        <title>Sequencing the genomes of 1000 actinobacteria strains.</title>
        <authorList>
            <person name="Klenk H.-P."/>
        </authorList>
    </citation>
    <scope>NUCLEOTIDE SEQUENCE [LARGE SCALE GENOMIC DNA]</scope>
    <source>
        <strain evidence="1 2">DSM 44230</strain>
    </source>
</reference>
<evidence type="ECO:0000313" key="1">
    <source>
        <dbReference type="EMBL" id="MBB4676432.1"/>
    </source>
</evidence>
<dbReference type="RefSeq" id="WP_185002257.1">
    <property type="nucleotide sequence ID" value="NZ_BAAAUI010000015.1"/>
</dbReference>
<proteinExistence type="predicted"/>
<protein>
    <submittedName>
        <fullName evidence="1">Uncharacterized protein</fullName>
    </submittedName>
</protein>
<gene>
    <name evidence="1" type="ORF">HNR67_002550</name>
</gene>
<comment type="caution">
    <text evidence="1">The sequence shown here is derived from an EMBL/GenBank/DDBJ whole genome shotgun (WGS) entry which is preliminary data.</text>
</comment>
<dbReference type="AlphaFoldDB" id="A0A7W7FSQ4"/>
<keyword evidence="2" id="KW-1185">Reference proteome</keyword>